<sequence>MSTARDAVVSSPELVELILTRLPMRDLLVAAPRVSKMWNAITLTRTLQRILFFQPDPSDRPPLRNPLLMELFPPFFAPEGSHGRSSWPGGAKSIAKMPWANAPEAFRRPDASWRRMLVVQPPAPTLIVKHISHARGGDFQSQATIHSDDPSSLGLRMGALYDLAVPLIDRPASSFYVCWPGHDEVPSKHELTLMVCSTQQCTGSRRVLDGRFRSDVPRVALKLGERVKLDKRFSGRVISLE</sequence>
<dbReference type="AlphaFoldDB" id="A0AAD7HDJ9"/>
<protein>
    <recommendedName>
        <fullName evidence="3">F-box domain-containing protein</fullName>
    </recommendedName>
</protein>
<proteinExistence type="predicted"/>
<evidence type="ECO:0000313" key="2">
    <source>
        <dbReference type="Proteomes" id="UP001215598"/>
    </source>
</evidence>
<gene>
    <name evidence="1" type="ORF">B0H16DRAFT_1610332</name>
</gene>
<dbReference type="InterPro" id="IPR036047">
    <property type="entry name" value="F-box-like_dom_sf"/>
</dbReference>
<comment type="caution">
    <text evidence="1">The sequence shown here is derived from an EMBL/GenBank/DDBJ whole genome shotgun (WGS) entry which is preliminary data.</text>
</comment>
<keyword evidence="2" id="KW-1185">Reference proteome</keyword>
<dbReference type="EMBL" id="JARKIB010000272">
    <property type="protein sequence ID" value="KAJ7717805.1"/>
    <property type="molecule type" value="Genomic_DNA"/>
</dbReference>
<dbReference type="CDD" id="cd09917">
    <property type="entry name" value="F-box_SF"/>
    <property type="match status" value="1"/>
</dbReference>
<organism evidence="1 2">
    <name type="scientific">Mycena metata</name>
    <dbReference type="NCBI Taxonomy" id="1033252"/>
    <lineage>
        <taxon>Eukaryota</taxon>
        <taxon>Fungi</taxon>
        <taxon>Dikarya</taxon>
        <taxon>Basidiomycota</taxon>
        <taxon>Agaricomycotina</taxon>
        <taxon>Agaricomycetes</taxon>
        <taxon>Agaricomycetidae</taxon>
        <taxon>Agaricales</taxon>
        <taxon>Marasmiineae</taxon>
        <taxon>Mycenaceae</taxon>
        <taxon>Mycena</taxon>
    </lineage>
</organism>
<name>A0AAD7HDJ9_9AGAR</name>
<reference evidence="1" key="1">
    <citation type="submission" date="2023-03" db="EMBL/GenBank/DDBJ databases">
        <title>Massive genome expansion in bonnet fungi (Mycena s.s.) driven by repeated elements and novel gene families across ecological guilds.</title>
        <authorList>
            <consortium name="Lawrence Berkeley National Laboratory"/>
            <person name="Harder C.B."/>
            <person name="Miyauchi S."/>
            <person name="Viragh M."/>
            <person name="Kuo A."/>
            <person name="Thoen E."/>
            <person name="Andreopoulos B."/>
            <person name="Lu D."/>
            <person name="Skrede I."/>
            <person name="Drula E."/>
            <person name="Henrissat B."/>
            <person name="Morin E."/>
            <person name="Kohler A."/>
            <person name="Barry K."/>
            <person name="LaButti K."/>
            <person name="Morin E."/>
            <person name="Salamov A."/>
            <person name="Lipzen A."/>
            <person name="Mereny Z."/>
            <person name="Hegedus B."/>
            <person name="Baldrian P."/>
            <person name="Stursova M."/>
            <person name="Weitz H."/>
            <person name="Taylor A."/>
            <person name="Grigoriev I.V."/>
            <person name="Nagy L.G."/>
            <person name="Martin F."/>
            <person name="Kauserud H."/>
        </authorList>
    </citation>
    <scope>NUCLEOTIDE SEQUENCE</scope>
    <source>
        <strain evidence="1">CBHHK182m</strain>
    </source>
</reference>
<evidence type="ECO:0008006" key="3">
    <source>
        <dbReference type="Google" id="ProtNLM"/>
    </source>
</evidence>
<dbReference type="Proteomes" id="UP001215598">
    <property type="component" value="Unassembled WGS sequence"/>
</dbReference>
<dbReference type="SUPFAM" id="SSF81383">
    <property type="entry name" value="F-box domain"/>
    <property type="match status" value="1"/>
</dbReference>
<accession>A0AAD7HDJ9</accession>
<evidence type="ECO:0000313" key="1">
    <source>
        <dbReference type="EMBL" id="KAJ7717805.1"/>
    </source>
</evidence>